<feature type="domain" description="Metallo-beta-lactamase" evidence="2">
    <location>
        <begin position="73"/>
        <end position="256"/>
    </location>
</feature>
<dbReference type="PANTHER" id="PTHR42951">
    <property type="entry name" value="METALLO-BETA-LACTAMASE DOMAIN-CONTAINING"/>
    <property type="match status" value="1"/>
</dbReference>
<dbReference type="RefSeq" id="WP_100675033.1">
    <property type="nucleotide sequence ID" value="NZ_NJGD01000037.1"/>
</dbReference>
<evidence type="ECO:0000259" key="2">
    <source>
        <dbReference type="SMART" id="SM00849"/>
    </source>
</evidence>
<comment type="caution">
    <text evidence="3">The sequence shown here is derived from an EMBL/GenBank/DDBJ whole genome shotgun (WGS) entry which is preliminary data.</text>
</comment>
<dbReference type="Proteomes" id="UP000231987">
    <property type="component" value="Unassembled WGS sequence"/>
</dbReference>
<dbReference type="AlphaFoldDB" id="A0A2J0YT33"/>
<dbReference type="InterPro" id="IPR036866">
    <property type="entry name" value="RibonucZ/Hydroxyglut_hydro"/>
</dbReference>
<proteinExistence type="inferred from homology"/>
<reference evidence="3 4" key="1">
    <citation type="submission" date="2017-06" db="EMBL/GenBank/DDBJ databases">
        <title>Ensifer strains isolated from leguminous trees and herbs display diverse denitrification phenotypes with some acting as strong N2O sinks.</title>
        <authorList>
            <person name="Woliy K."/>
            <person name="Mania D."/>
            <person name="Bakken L.R."/>
            <person name="Frostegard A."/>
        </authorList>
    </citation>
    <scope>NUCLEOTIDE SEQUENCE [LARGE SCALE GENOMIC DNA]</scope>
    <source>
        <strain evidence="3 4">AC50a</strain>
    </source>
</reference>
<dbReference type="GO" id="GO:0017001">
    <property type="term" value="P:antibiotic catabolic process"/>
    <property type="evidence" value="ECO:0007669"/>
    <property type="project" value="UniProtKB-ARBA"/>
</dbReference>
<organism evidence="3 4">
    <name type="scientific">Rhizobium meliloti</name>
    <name type="common">Ensifer meliloti</name>
    <name type="synonym">Sinorhizobium meliloti</name>
    <dbReference type="NCBI Taxonomy" id="382"/>
    <lineage>
        <taxon>Bacteria</taxon>
        <taxon>Pseudomonadati</taxon>
        <taxon>Pseudomonadota</taxon>
        <taxon>Alphaproteobacteria</taxon>
        <taxon>Hyphomicrobiales</taxon>
        <taxon>Rhizobiaceae</taxon>
        <taxon>Sinorhizobium/Ensifer group</taxon>
        <taxon>Sinorhizobium</taxon>
    </lineage>
</organism>
<accession>A0A2J0YT33</accession>
<dbReference type="SMART" id="SM00849">
    <property type="entry name" value="Lactamase_B"/>
    <property type="match status" value="1"/>
</dbReference>
<dbReference type="SUPFAM" id="SSF56281">
    <property type="entry name" value="Metallo-hydrolase/oxidoreductase"/>
    <property type="match status" value="1"/>
</dbReference>
<dbReference type="Gene3D" id="3.60.15.10">
    <property type="entry name" value="Ribonuclease Z/Hydroxyacylglutathione hydrolase-like"/>
    <property type="match status" value="1"/>
</dbReference>
<name>A0A2J0YT33_RHIML</name>
<dbReference type="Pfam" id="PF00753">
    <property type="entry name" value="Lactamase_B"/>
    <property type="match status" value="1"/>
</dbReference>
<dbReference type="CDD" id="cd16282">
    <property type="entry name" value="metallo-hydrolase-like_MBL-fold"/>
    <property type="match status" value="1"/>
</dbReference>
<gene>
    <name evidence="3" type="ORF">CEJ86_32385</name>
</gene>
<dbReference type="InterPro" id="IPR050855">
    <property type="entry name" value="NDM-1-like"/>
</dbReference>
<dbReference type="EMBL" id="NJGD01000037">
    <property type="protein sequence ID" value="PJR08771.1"/>
    <property type="molecule type" value="Genomic_DNA"/>
</dbReference>
<dbReference type="GO" id="GO:0016787">
    <property type="term" value="F:hydrolase activity"/>
    <property type="evidence" value="ECO:0007669"/>
    <property type="project" value="UniProtKB-KW"/>
</dbReference>
<sequence length="323" mass="34611">MVMSAHTHQQLSRRGFCLCCLAATTAVAGGWLTPREVFAKARGIVDVIRGAAATATITVHKLRGNVSVLEGSGGNIAALTGQDGKLLVDAGITASRPRIIEALDSLDAKPIKRLINTHWHFDHCDGNEWLHGAGATILAHENTRKHLASTQRVADWDFNFPPAAEGALPSELINADKTLHHNGATLSLKVHQPAHTDSDISVYFTDADILHTGDLWWNGVYPFIDYSTGGGIDGAIRAADAIIAMTSDKTIIVPGHGPIGNRAQLVEFRDMLVAIRGNVAALKGKGMSLDDIIKAKPTAAFDAKWGQFVIDPAFFTRLVHEGV</sequence>
<comment type="similarity">
    <text evidence="1">Belongs to the metallo-beta-lactamase superfamily. Class-B beta-lactamase family.</text>
</comment>
<protein>
    <submittedName>
        <fullName evidence="3">MBL fold metallo-hydrolase</fullName>
    </submittedName>
</protein>
<evidence type="ECO:0000313" key="4">
    <source>
        <dbReference type="Proteomes" id="UP000231987"/>
    </source>
</evidence>
<dbReference type="InterPro" id="IPR001279">
    <property type="entry name" value="Metallo-B-lactamas"/>
</dbReference>
<evidence type="ECO:0000256" key="1">
    <source>
        <dbReference type="ARBA" id="ARBA00005250"/>
    </source>
</evidence>
<evidence type="ECO:0000313" key="3">
    <source>
        <dbReference type="EMBL" id="PJR08771.1"/>
    </source>
</evidence>
<dbReference type="PANTHER" id="PTHR42951:SF4">
    <property type="entry name" value="ACYL-COENZYME A THIOESTERASE MBLAC2"/>
    <property type="match status" value="1"/>
</dbReference>
<keyword evidence="3" id="KW-0378">Hydrolase</keyword>